<comment type="caution">
    <text evidence="1">The sequence shown here is derived from an EMBL/GenBank/DDBJ whole genome shotgun (WGS) entry which is preliminary data.</text>
</comment>
<proteinExistence type="predicted"/>
<organism evidence="1 2">
    <name type="scientific">Catharanthus roseus</name>
    <name type="common">Madagascar periwinkle</name>
    <name type="synonym">Vinca rosea</name>
    <dbReference type="NCBI Taxonomy" id="4058"/>
    <lineage>
        <taxon>Eukaryota</taxon>
        <taxon>Viridiplantae</taxon>
        <taxon>Streptophyta</taxon>
        <taxon>Embryophyta</taxon>
        <taxon>Tracheophyta</taxon>
        <taxon>Spermatophyta</taxon>
        <taxon>Magnoliopsida</taxon>
        <taxon>eudicotyledons</taxon>
        <taxon>Gunneridae</taxon>
        <taxon>Pentapetalae</taxon>
        <taxon>asterids</taxon>
        <taxon>lamiids</taxon>
        <taxon>Gentianales</taxon>
        <taxon>Apocynaceae</taxon>
        <taxon>Rauvolfioideae</taxon>
        <taxon>Vinceae</taxon>
        <taxon>Catharanthinae</taxon>
        <taxon>Catharanthus</taxon>
    </lineage>
</organism>
<dbReference type="EMBL" id="CM044707">
    <property type="protein sequence ID" value="KAI5653491.1"/>
    <property type="molecule type" value="Genomic_DNA"/>
</dbReference>
<name>A0ACC0A1V0_CATRO</name>
<keyword evidence="2" id="KW-1185">Reference proteome</keyword>
<protein>
    <submittedName>
        <fullName evidence="1">Uncharacterized protein</fullName>
    </submittedName>
</protein>
<gene>
    <name evidence="1" type="ORF">M9H77_30678</name>
</gene>
<reference evidence="2" key="1">
    <citation type="journal article" date="2023" name="Nat. Plants">
        <title>Single-cell RNA sequencing provides a high-resolution roadmap for understanding the multicellular compartmentation of specialized metabolism.</title>
        <authorList>
            <person name="Sun S."/>
            <person name="Shen X."/>
            <person name="Li Y."/>
            <person name="Li Y."/>
            <person name="Wang S."/>
            <person name="Li R."/>
            <person name="Zhang H."/>
            <person name="Shen G."/>
            <person name="Guo B."/>
            <person name="Wei J."/>
            <person name="Xu J."/>
            <person name="St-Pierre B."/>
            <person name="Chen S."/>
            <person name="Sun C."/>
        </authorList>
    </citation>
    <scope>NUCLEOTIDE SEQUENCE [LARGE SCALE GENOMIC DNA]</scope>
</reference>
<evidence type="ECO:0000313" key="2">
    <source>
        <dbReference type="Proteomes" id="UP001060085"/>
    </source>
</evidence>
<dbReference type="Proteomes" id="UP001060085">
    <property type="component" value="Linkage Group LG07"/>
</dbReference>
<accession>A0ACC0A1V0</accession>
<sequence>MTIYWKNPFATSKRSKVRPIWFDANNTNETVRLSADNHNIGLRSPGRIEYLQARRAFLSSYQFSHEHKSLNEKLKQSAKGIGKLAVEIFLQFREEISKKWVRFRVYKFKIGWPTGVFSMRCFVTWPCKDHKYIDA</sequence>
<evidence type="ECO:0000313" key="1">
    <source>
        <dbReference type="EMBL" id="KAI5653491.1"/>
    </source>
</evidence>